<sequence>MRLRNWSSDSAQNAGWDREGHISCKPKSHRSREELRSDQERGTRTDNCSTEVPSIRVRLLIQAYDGSRAQTEDVVIAKIEPDVIAVQNAVLKALSVIRVAIEEEPRKDKKISQVIRIASVEATARKTFGNDKDEDVARGCVYWTNINRESKKLYATVANARQDSSEFLGYRDGSSAKGFTRLCRTTESEDISCGVGRMFKVFRNNGKQFTATEFQEFCKKQGIEQTHSPPFYPQSNGQAEGFVDTLKRTIQYIKEGGTTGKLAEFLQCYR</sequence>
<dbReference type="InterPro" id="IPR001584">
    <property type="entry name" value="Integrase_cat-core"/>
</dbReference>
<dbReference type="PROSITE" id="PS50994">
    <property type="entry name" value="INTEGRASE"/>
    <property type="match status" value="1"/>
</dbReference>
<gene>
    <name evidence="3" type="ORF">OESDEN_05395</name>
</gene>
<dbReference type="SUPFAM" id="SSF53098">
    <property type="entry name" value="Ribonuclease H-like"/>
    <property type="match status" value="1"/>
</dbReference>
<dbReference type="Proteomes" id="UP000053660">
    <property type="component" value="Unassembled WGS sequence"/>
</dbReference>
<dbReference type="GO" id="GO:0003676">
    <property type="term" value="F:nucleic acid binding"/>
    <property type="evidence" value="ECO:0007669"/>
    <property type="project" value="InterPro"/>
</dbReference>
<feature type="compositionally biased region" description="Basic and acidic residues" evidence="1">
    <location>
        <begin position="31"/>
        <end position="44"/>
    </location>
</feature>
<dbReference type="AlphaFoldDB" id="A0A0B1TAW3"/>
<dbReference type="InterPro" id="IPR012337">
    <property type="entry name" value="RNaseH-like_sf"/>
</dbReference>
<dbReference type="InterPro" id="IPR036397">
    <property type="entry name" value="RNaseH_sf"/>
</dbReference>
<evidence type="ECO:0000259" key="2">
    <source>
        <dbReference type="PROSITE" id="PS50994"/>
    </source>
</evidence>
<proteinExistence type="predicted"/>
<feature type="region of interest" description="Disordered" evidence="1">
    <location>
        <begin position="1"/>
        <end position="48"/>
    </location>
</feature>
<dbReference type="GO" id="GO:0015074">
    <property type="term" value="P:DNA integration"/>
    <property type="evidence" value="ECO:0007669"/>
    <property type="project" value="InterPro"/>
</dbReference>
<protein>
    <recommendedName>
        <fullName evidence="2">Integrase catalytic domain-containing protein</fullName>
    </recommendedName>
</protein>
<dbReference type="OrthoDB" id="6779461at2759"/>
<feature type="domain" description="Integrase catalytic" evidence="2">
    <location>
        <begin position="122"/>
        <end position="270"/>
    </location>
</feature>
<accession>A0A0B1TAW3</accession>
<evidence type="ECO:0000256" key="1">
    <source>
        <dbReference type="SAM" id="MobiDB-lite"/>
    </source>
</evidence>
<reference evidence="3 4" key="1">
    <citation type="submission" date="2014-03" db="EMBL/GenBank/DDBJ databases">
        <title>Draft genome of the hookworm Oesophagostomum dentatum.</title>
        <authorList>
            <person name="Mitreva M."/>
        </authorList>
    </citation>
    <scope>NUCLEOTIDE SEQUENCE [LARGE SCALE GENOMIC DNA]</scope>
    <source>
        <strain evidence="3 4">OD-Hann</strain>
    </source>
</reference>
<keyword evidence="4" id="KW-1185">Reference proteome</keyword>
<name>A0A0B1TAW3_OESDE</name>
<dbReference type="EMBL" id="KN550243">
    <property type="protein sequence ID" value="KHJ94673.1"/>
    <property type="molecule type" value="Genomic_DNA"/>
</dbReference>
<evidence type="ECO:0000313" key="3">
    <source>
        <dbReference type="EMBL" id="KHJ94673.1"/>
    </source>
</evidence>
<feature type="compositionally biased region" description="Polar residues" evidence="1">
    <location>
        <begin position="1"/>
        <end position="13"/>
    </location>
</feature>
<dbReference type="InterPro" id="IPR050951">
    <property type="entry name" value="Retrovirus_Pol_polyprotein"/>
</dbReference>
<evidence type="ECO:0000313" key="4">
    <source>
        <dbReference type="Proteomes" id="UP000053660"/>
    </source>
</evidence>
<dbReference type="Gene3D" id="3.30.420.10">
    <property type="entry name" value="Ribonuclease H-like superfamily/Ribonuclease H"/>
    <property type="match status" value="1"/>
</dbReference>
<dbReference type="PANTHER" id="PTHR37984">
    <property type="entry name" value="PROTEIN CBG26694"/>
    <property type="match status" value="1"/>
</dbReference>
<dbReference type="PANTHER" id="PTHR37984:SF5">
    <property type="entry name" value="PROTEIN NYNRIN-LIKE"/>
    <property type="match status" value="1"/>
</dbReference>
<organism evidence="3 4">
    <name type="scientific">Oesophagostomum dentatum</name>
    <name type="common">Nodular worm</name>
    <dbReference type="NCBI Taxonomy" id="61180"/>
    <lineage>
        <taxon>Eukaryota</taxon>
        <taxon>Metazoa</taxon>
        <taxon>Ecdysozoa</taxon>
        <taxon>Nematoda</taxon>
        <taxon>Chromadorea</taxon>
        <taxon>Rhabditida</taxon>
        <taxon>Rhabditina</taxon>
        <taxon>Rhabditomorpha</taxon>
        <taxon>Strongyloidea</taxon>
        <taxon>Strongylidae</taxon>
        <taxon>Oesophagostomum</taxon>
    </lineage>
</organism>